<reference evidence="2 3" key="1">
    <citation type="submission" date="2019-10" db="EMBL/GenBank/DDBJ databases">
        <title>Description of Paenibacillus humi sp. nov.</title>
        <authorList>
            <person name="Carlier A."/>
            <person name="Qi S."/>
        </authorList>
    </citation>
    <scope>NUCLEOTIDE SEQUENCE [LARGE SCALE GENOMIC DNA]</scope>
    <source>
        <strain evidence="2 3">LMG 31461</strain>
    </source>
</reference>
<dbReference type="Pfam" id="PF05076">
    <property type="entry name" value="SUFU"/>
    <property type="match status" value="1"/>
</dbReference>
<evidence type="ECO:0000313" key="2">
    <source>
        <dbReference type="EMBL" id="NOU68829.1"/>
    </source>
</evidence>
<feature type="domain" description="Suppressor of fused-like" evidence="1">
    <location>
        <begin position="29"/>
        <end position="160"/>
    </location>
</feature>
<dbReference type="Proteomes" id="UP000653578">
    <property type="component" value="Unassembled WGS sequence"/>
</dbReference>
<sequence length="161" mass="18095">MNEYTDFLEKHMGKIQYGWTSNESNQKLPFQIVKYAGGPFSGTVSYSTLGLSNEELRSSVSGKQIRQELIFTSYAFHGDNNIPGILQQIGQQALKNKTAFLRGDVIGPYGQLFDKSELEALYVTCPVYFPDEFQTYTTENKTSIVQSWIVPITSKEGTIAQ</sequence>
<proteinExistence type="predicted"/>
<keyword evidence="3" id="KW-1185">Reference proteome</keyword>
<evidence type="ECO:0000259" key="1">
    <source>
        <dbReference type="Pfam" id="PF05076"/>
    </source>
</evidence>
<dbReference type="InterPro" id="IPR020941">
    <property type="entry name" value="SUFU-like_domain"/>
</dbReference>
<dbReference type="RefSeq" id="WP_171636515.1">
    <property type="nucleotide sequence ID" value="NZ_WHNY01000080.1"/>
</dbReference>
<protein>
    <recommendedName>
        <fullName evidence="1">Suppressor of fused-like domain-containing protein</fullName>
    </recommendedName>
</protein>
<comment type="caution">
    <text evidence="2">The sequence shown here is derived from an EMBL/GenBank/DDBJ whole genome shotgun (WGS) entry which is preliminary data.</text>
</comment>
<dbReference type="EMBL" id="WHNY01000080">
    <property type="protein sequence ID" value="NOU68829.1"/>
    <property type="molecule type" value="Genomic_DNA"/>
</dbReference>
<name>A0ABX1XKM1_9BACL</name>
<accession>A0ABX1XKM1</accession>
<gene>
    <name evidence="2" type="ORF">GC096_32945</name>
</gene>
<organism evidence="2 3">
    <name type="scientific">Paenibacillus plantarum</name>
    <dbReference type="NCBI Taxonomy" id="2654975"/>
    <lineage>
        <taxon>Bacteria</taxon>
        <taxon>Bacillati</taxon>
        <taxon>Bacillota</taxon>
        <taxon>Bacilli</taxon>
        <taxon>Bacillales</taxon>
        <taxon>Paenibacillaceae</taxon>
        <taxon>Paenibacillus</taxon>
    </lineage>
</organism>
<evidence type="ECO:0000313" key="3">
    <source>
        <dbReference type="Proteomes" id="UP000653578"/>
    </source>
</evidence>